<evidence type="ECO:0000313" key="1">
    <source>
        <dbReference type="EMBL" id="TFK68321.1"/>
    </source>
</evidence>
<protein>
    <submittedName>
        <fullName evidence="1">Uncharacterized protein</fullName>
    </submittedName>
</protein>
<proteinExistence type="predicted"/>
<accession>A0ACD3ARZ9</accession>
<name>A0ACD3ARZ9_9AGAR</name>
<evidence type="ECO:0000313" key="2">
    <source>
        <dbReference type="Proteomes" id="UP000308600"/>
    </source>
</evidence>
<dbReference type="Proteomes" id="UP000308600">
    <property type="component" value="Unassembled WGS sequence"/>
</dbReference>
<dbReference type="EMBL" id="ML208354">
    <property type="protein sequence ID" value="TFK68321.1"/>
    <property type="molecule type" value="Genomic_DNA"/>
</dbReference>
<reference evidence="1 2" key="1">
    <citation type="journal article" date="2019" name="Nat. Ecol. Evol.">
        <title>Megaphylogeny resolves global patterns of mushroom evolution.</title>
        <authorList>
            <person name="Varga T."/>
            <person name="Krizsan K."/>
            <person name="Foldi C."/>
            <person name="Dima B."/>
            <person name="Sanchez-Garcia M."/>
            <person name="Sanchez-Ramirez S."/>
            <person name="Szollosi G.J."/>
            <person name="Szarkandi J.G."/>
            <person name="Papp V."/>
            <person name="Albert L."/>
            <person name="Andreopoulos W."/>
            <person name="Angelini C."/>
            <person name="Antonin V."/>
            <person name="Barry K.W."/>
            <person name="Bougher N.L."/>
            <person name="Buchanan P."/>
            <person name="Buyck B."/>
            <person name="Bense V."/>
            <person name="Catcheside P."/>
            <person name="Chovatia M."/>
            <person name="Cooper J."/>
            <person name="Damon W."/>
            <person name="Desjardin D."/>
            <person name="Finy P."/>
            <person name="Geml J."/>
            <person name="Haridas S."/>
            <person name="Hughes K."/>
            <person name="Justo A."/>
            <person name="Karasinski D."/>
            <person name="Kautmanova I."/>
            <person name="Kiss B."/>
            <person name="Kocsube S."/>
            <person name="Kotiranta H."/>
            <person name="LaButti K.M."/>
            <person name="Lechner B.E."/>
            <person name="Liimatainen K."/>
            <person name="Lipzen A."/>
            <person name="Lukacs Z."/>
            <person name="Mihaltcheva S."/>
            <person name="Morgado L.N."/>
            <person name="Niskanen T."/>
            <person name="Noordeloos M.E."/>
            <person name="Ohm R.A."/>
            <person name="Ortiz-Santana B."/>
            <person name="Ovrebo C."/>
            <person name="Racz N."/>
            <person name="Riley R."/>
            <person name="Savchenko A."/>
            <person name="Shiryaev A."/>
            <person name="Soop K."/>
            <person name="Spirin V."/>
            <person name="Szebenyi C."/>
            <person name="Tomsovsky M."/>
            <person name="Tulloss R.E."/>
            <person name="Uehling J."/>
            <person name="Grigoriev I.V."/>
            <person name="Vagvolgyi C."/>
            <person name="Papp T."/>
            <person name="Martin F.M."/>
            <person name="Miettinen O."/>
            <person name="Hibbett D.S."/>
            <person name="Nagy L.G."/>
        </authorList>
    </citation>
    <scope>NUCLEOTIDE SEQUENCE [LARGE SCALE GENOMIC DNA]</scope>
    <source>
        <strain evidence="1 2">NL-1719</strain>
    </source>
</reference>
<keyword evidence="2" id="KW-1185">Reference proteome</keyword>
<sequence length="151" mass="16431">MSTPGHSPLSAVFLLHIALEIPIALQGIYSPGALPFIQLNNTAVVFLKLYASLVLATCIASLLCFGLPEFLPGKRALALSLCVYHTICSTVLYNAPRFIPYSFGVFMEGYRVTPENVWGTLHGIVGLALVFWWQATLPYTAMARSIQNGGK</sequence>
<gene>
    <name evidence="1" type="ORF">BDN72DRAFT_841893</name>
</gene>
<organism evidence="1 2">
    <name type="scientific">Pluteus cervinus</name>
    <dbReference type="NCBI Taxonomy" id="181527"/>
    <lineage>
        <taxon>Eukaryota</taxon>
        <taxon>Fungi</taxon>
        <taxon>Dikarya</taxon>
        <taxon>Basidiomycota</taxon>
        <taxon>Agaricomycotina</taxon>
        <taxon>Agaricomycetes</taxon>
        <taxon>Agaricomycetidae</taxon>
        <taxon>Agaricales</taxon>
        <taxon>Pluteineae</taxon>
        <taxon>Pluteaceae</taxon>
        <taxon>Pluteus</taxon>
    </lineage>
</organism>